<dbReference type="AlphaFoldDB" id="A0A518JWI7"/>
<dbReference type="Pfam" id="PF07791">
    <property type="entry name" value="Imm11"/>
    <property type="match status" value="1"/>
</dbReference>
<evidence type="ECO:0000259" key="1">
    <source>
        <dbReference type="Pfam" id="PF07791"/>
    </source>
</evidence>
<name>A0A518JWI7_9BACT</name>
<dbReference type="InterPro" id="IPR012433">
    <property type="entry name" value="Imm11"/>
</dbReference>
<keyword evidence="3" id="KW-1185">Reference proteome</keyword>
<gene>
    <name evidence="2" type="ORF">Poly24_36260</name>
</gene>
<evidence type="ECO:0000313" key="2">
    <source>
        <dbReference type="EMBL" id="QDV69908.1"/>
    </source>
</evidence>
<protein>
    <recommendedName>
        <fullName evidence="1">Immunity MXAN-0049 protein domain-containing protein</fullName>
    </recommendedName>
</protein>
<dbReference type="RefSeq" id="WP_145098219.1">
    <property type="nucleotide sequence ID" value="NZ_CP036348.1"/>
</dbReference>
<evidence type="ECO:0000313" key="3">
    <source>
        <dbReference type="Proteomes" id="UP000315082"/>
    </source>
</evidence>
<dbReference type="EMBL" id="CP036348">
    <property type="protein sequence ID" value="QDV69908.1"/>
    <property type="molecule type" value="Genomic_DNA"/>
</dbReference>
<feature type="domain" description="Immunity MXAN-0049 protein" evidence="1">
    <location>
        <begin position="149"/>
        <end position="316"/>
    </location>
</feature>
<sequence>MNPIPKSLASWITSVVADAPDNVSLVYLEWNDARRGPRKVISFHAFGYSLPDFHPEDPSSLGALSEWQWEAPTSGEISSTRQWDDLALRSALLDLFSRDESLGSPLTSRGGQIAFGPHESTVTVFPEQSTRPSSSVYYELHVAQASNSVDVHDDLLDNDPVMLQRVISNQKLDYPLTENATFHLQARGKELDLLYAVRWFICSDRMRDLIQAATQHCQVFPIRLYRSKKVAPDKLIAGYSVVQLYEQLECLDPADVLPPPYDGFLPEFDPVKGYRIVRSLAGDREIFRIAYEYRRLVVSQSFRNKCDSLGITGVEWLRRESVE</sequence>
<accession>A0A518JWI7</accession>
<proteinExistence type="predicted"/>
<reference evidence="2 3" key="1">
    <citation type="submission" date="2019-02" db="EMBL/GenBank/DDBJ databases">
        <title>Deep-cultivation of Planctomycetes and their phenomic and genomic characterization uncovers novel biology.</title>
        <authorList>
            <person name="Wiegand S."/>
            <person name="Jogler M."/>
            <person name="Boedeker C."/>
            <person name="Pinto D."/>
            <person name="Vollmers J."/>
            <person name="Rivas-Marin E."/>
            <person name="Kohn T."/>
            <person name="Peeters S.H."/>
            <person name="Heuer A."/>
            <person name="Rast P."/>
            <person name="Oberbeckmann S."/>
            <person name="Bunk B."/>
            <person name="Jeske O."/>
            <person name="Meyerdierks A."/>
            <person name="Storesund J.E."/>
            <person name="Kallscheuer N."/>
            <person name="Luecker S."/>
            <person name="Lage O.M."/>
            <person name="Pohl T."/>
            <person name="Merkel B.J."/>
            <person name="Hornburger P."/>
            <person name="Mueller R.-W."/>
            <person name="Bruemmer F."/>
            <person name="Labrenz M."/>
            <person name="Spormann A.M."/>
            <person name="Op den Camp H."/>
            <person name="Overmann J."/>
            <person name="Amann R."/>
            <person name="Jetten M.S.M."/>
            <person name="Mascher T."/>
            <person name="Medema M.H."/>
            <person name="Devos D.P."/>
            <person name="Kaster A.-K."/>
            <person name="Ovreas L."/>
            <person name="Rohde M."/>
            <person name="Galperin M.Y."/>
            <person name="Jogler C."/>
        </authorList>
    </citation>
    <scope>NUCLEOTIDE SEQUENCE [LARGE SCALE GENOMIC DNA]</scope>
    <source>
        <strain evidence="2 3">Poly24</strain>
    </source>
</reference>
<dbReference type="Proteomes" id="UP000315082">
    <property type="component" value="Chromosome"/>
</dbReference>
<organism evidence="2 3">
    <name type="scientific">Rosistilla carotiformis</name>
    <dbReference type="NCBI Taxonomy" id="2528017"/>
    <lineage>
        <taxon>Bacteria</taxon>
        <taxon>Pseudomonadati</taxon>
        <taxon>Planctomycetota</taxon>
        <taxon>Planctomycetia</taxon>
        <taxon>Pirellulales</taxon>
        <taxon>Pirellulaceae</taxon>
        <taxon>Rosistilla</taxon>
    </lineage>
</organism>
<dbReference type="KEGG" id="rcf:Poly24_36260"/>